<feature type="region of interest" description="Disordered" evidence="6">
    <location>
        <begin position="1"/>
        <end position="32"/>
    </location>
</feature>
<dbReference type="PIRSF" id="PIRSF000806">
    <property type="entry name" value="UDPGP"/>
    <property type="match status" value="1"/>
</dbReference>
<evidence type="ECO:0000256" key="1">
    <source>
        <dbReference type="ARBA" id="ARBA00010401"/>
    </source>
</evidence>
<feature type="binding site" evidence="5">
    <location>
        <position position="212"/>
    </location>
    <ligand>
        <name>UTP</name>
        <dbReference type="ChEBI" id="CHEBI:46398"/>
    </ligand>
</feature>
<sequence length="495" mass="55175">MPTSGSHNTSSQTSIRNQQCSSAPRQEYGSDSPFTAYAKKMRREGIPAKVIELFTSYLSDVSELATGHIAEMHISPVKQSQLNHISELDKYEQAGEAIAKEAVAIKLNGGLGTSMGMQFAKSLLPVKDDLSFLDITVKQAVSWQEQYGGSLPLVLMNSYNTHSDTLSELRHMNGLSQLPLCFIQHKFPKIRRDTLTPAEYPDNPEHEWNPPGHGDLYASLFLSGVLDTLIRQGRKYALVSNIDNLGATLDMRMLGYMAEKNIPFLMEVTERTENDSKGGHLAKHNSGRLILREVSQCPECDLEHFQDIRKHSLFNTNNIWINLVELKNNLKKNGLPKLPLILNPKTVNPHDASSTPVYQVESAMGAAISHFTNAQAIITSRDRFIPVKRTDDLLKVMSDYYLIDHSGTLKLNEANITQNLQVNLDPRYYSKFDNIYEKFKKGVPSLASCSKLGITGDIVFNPSVSLLGDVTLDNRTGNILFLPEDITLKGAINIK</sequence>
<evidence type="ECO:0000256" key="5">
    <source>
        <dbReference type="PIRSR" id="PIRSR000806-2"/>
    </source>
</evidence>
<keyword evidence="2 7" id="KW-0808">Transferase</keyword>
<evidence type="ECO:0000313" key="8">
    <source>
        <dbReference type="Proteomes" id="UP000184001"/>
    </source>
</evidence>
<comment type="similarity">
    <text evidence="1">Belongs to the UDPGP type 1 family.</text>
</comment>
<dbReference type="InterPro" id="IPR002618">
    <property type="entry name" value="UDPGP_fam"/>
</dbReference>
<keyword evidence="3 7" id="KW-0548">Nucleotidyltransferase</keyword>
<dbReference type="GO" id="GO:0006011">
    <property type="term" value="P:UDP-alpha-D-glucose metabolic process"/>
    <property type="evidence" value="ECO:0007669"/>
    <property type="project" value="InterPro"/>
</dbReference>
<feature type="binding site" evidence="5">
    <location>
        <position position="121"/>
    </location>
    <ligand>
        <name>UTP</name>
        <dbReference type="ChEBI" id="CHEBI:46398"/>
    </ligand>
</feature>
<dbReference type="Proteomes" id="UP000184001">
    <property type="component" value="Unassembled WGS sequence"/>
</dbReference>
<organism evidence="7 8">
    <name type="scientific">Halodesulfovibrio aestuarii</name>
    <dbReference type="NCBI Taxonomy" id="126333"/>
    <lineage>
        <taxon>Bacteria</taxon>
        <taxon>Pseudomonadati</taxon>
        <taxon>Thermodesulfobacteriota</taxon>
        <taxon>Desulfovibrionia</taxon>
        <taxon>Desulfovibrionales</taxon>
        <taxon>Desulfovibrionaceae</taxon>
        <taxon>Halodesulfovibrio</taxon>
    </lineage>
</organism>
<dbReference type="GO" id="GO:0003983">
    <property type="term" value="F:UTP:glucose-1-phosphate uridylyltransferase activity"/>
    <property type="evidence" value="ECO:0007669"/>
    <property type="project" value="InterPro"/>
</dbReference>
<dbReference type="InterPro" id="IPR029044">
    <property type="entry name" value="Nucleotide-diphossugar_trans"/>
</dbReference>
<feature type="compositionally biased region" description="Polar residues" evidence="6">
    <location>
        <begin position="1"/>
        <end position="24"/>
    </location>
</feature>
<dbReference type="AlphaFoldDB" id="A0A8G2CCU5"/>
<dbReference type="InterPro" id="IPR016267">
    <property type="entry name" value="UDPGP_trans"/>
</dbReference>
<dbReference type="SUPFAM" id="SSF53448">
    <property type="entry name" value="Nucleotide-diphospho-sugar transferases"/>
    <property type="match status" value="1"/>
</dbReference>
<evidence type="ECO:0000256" key="4">
    <source>
        <dbReference type="PIRSR" id="PIRSR000806-1"/>
    </source>
</evidence>
<evidence type="ECO:0000313" key="7">
    <source>
        <dbReference type="EMBL" id="SHJ67130.1"/>
    </source>
</evidence>
<evidence type="ECO:0000256" key="2">
    <source>
        <dbReference type="ARBA" id="ARBA00022679"/>
    </source>
</evidence>
<feature type="binding site" evidence="4">
    <location>
        <position position="213"/>
    </location>
    <ligand>
        <name>substrate</name>
    </ligand>
</feature>
<evidence type="ECO:0000256" key="3">
    <source>
        <dbReference type="ARBA" id="ARBA00022695"/>
    </source>
</evidence>
<dbReference type="CDD" id="cd00897">
    <property type="entry name" value="UGPase_euk"/>
    <property type="match status" value="1"/>
</dbReference>
<feature type="binding site" evidence="5">
    <location>
        <position position="388"/>
    </location>
    <ligand>
        <name>UTP</name>
        <dbReference type="ChEBI" id="CHEBI:46398"/>
    </ligand>
</feature>
<evidence type="ECO:0000256" key="6">
    <source>
        <dbReference type="SAM" id="MobiDB-lite"/>
    </source>
</evidence>
<dbReference type="Gene3D" id="2.160.10.10">
    <property type="entry name" value="Hexapeptide repeat proteins"/>
    <property type="match status" value="1"/>
</dbReference>
<accession>A0A8G2CCU5</accession>
<name>A0A8G2CCU5_9BACT</name>
<protein>
    <submittedName>
        <fullName evidence="7">UTP--glucose-1-phosphate uridylyltransferase</fullName>
    </submittedName>
</protein>
<dbReference type="Gene3D" id="3.90.550.10">
    <property type="entry name" value="Spore Coat Polysaccharide Biosynthesis Protein SpsA, Chain A"/>
    <property type="match status" value="1"/>
</dbReference>
<dbReference type="RefSeq" id="WP_019999324.1">
    <property type="nucleotide sequence ID" value="NZ_CP192219.1"/>
</dbReference>
<proteinExistence type="inferred from homology"/>
<gene>
    <name evidence="7" type="ORF">SAMN05660830_02972</name>
</gene>
<dbReference type="EMBL" id="FQZR01000009">
    <property type="protein sequence ID" value="SHJ67130.1"/>
    <property type="molecule type" value="Genomic_DNA"/>
</dbReference>
<comment type="caution">
    <text evidence="7">The sequence shown here is derived from an EMBL/GenBank/DDBJ whole genome shotgun (WGS) entry which is preliminary data.</text>
</comment>
<feature type="binding site" evidence="5">
    <location>
        <position position="243"/>
    </location>
    <ligand>
        <name>UTP</name>
        <dbReference type="ChEBI" id="CHEBI:46398"/>
    </ligand>
</feature>
<dbReference type="PANTHER" id="PTHR43511">
    <property type="match status" value="1"/>
</dbReference>
<dbReference type="Pfam" id="PF01704">
    <property type="entry name" value="UDPGP"/>
    <property type="match status" value="1"/>
</dbReference>
<reference evidence="7 8" key="1">
    <citation type="submission" date="2016-11" db="EMBL/GenBank/DDBJ databases">
        <authorList>
            <person name="Varghese N."/>
            <person name="Submissions S."/>
        </authorList>
    </citation>
    <scope>NUCLEOTIDE SEQUENCE [LARGE SCALE GENOMIC DNA]</scope>
    <source>
        <strain evidence="7 8">DSM 17919</strain>
    </source>
</reference>
<feature type="binding site" evidence="5">
    <location>
        <position position="184"/>
    </location>
    <ligand>
        <name>UTP</name>
        <dbReference type="ChEBI" id="CHEBI:46398"/>
    </ligand>
</feature>